<protein>
    <submittedName>
        <fullName evidence="1">Uncharacterized protein</fullName>
    </submittedName>
</protein>
<organism evidence="1 2">
    <name type="scientific">Puccinia sorghi</name>
    <dbReference type="NCBI Taxonomy" id="27349"/>
    <lineage>
        <taxon>Eukaryota</taxon>
        <taxon>Fungi</taxon>
        <taxon>Dikarya</taxon>
        <taxon>Basidiomycota</taxon>
        <taxon>Pucciniomycotina</taxon>
        <taxon>Pucciniomycetes</taxon>
        <taxon>Pucciniales</taxon>
        <taxon>Pucciniaceae</taxon>
        <taxon>Puccinia</taxon>
    </lineage>
</organism>
<evidence type="ECO:0000313" key="2">
    <source>
        <dbReference type="Proteomes" id="UP000037035"/>
    </source>
</evidence>
<feature type="non-terminal residue" evidence="1">
    <location>
        <position position="1"/>
    </location>
</feature>
<dbReference type="STRING" id="27349.A0A0L6VR24"/>
<dbReference type="EMBL" id="LAVV01002031">
    <property type="protein sequence ID" value="KNZ63141.1"/>
    <property type="molecule type" value="Genomic_DNA"/>
</dbReference>
<keyword evidence="2" id="KW-1185">Reference proteome</keyword>
<accession>A0A0L6VR24</accession>
<dbReference type="AlphaFoldDB" id="A0A0L6VR24"/>
<proteinExistence type="predicted"/>
<dbReference type="OrthoDB" id="2414509at2759"/>
<comment type="caution">
    <text evidence="1">The sequence shown here is derived from an EMBL/GenBank/DDBJ whole genome shotgun (WGS) entry which is preliminary data.</text>
</comment>
<evidence type="ECO:0000313" key="1">
    <source>
        <dbReference type="EMBL" id="KNZ63141.1"/>
    </source>
</evidence>
<gene>
    <name evidence="1" type="ORF">VP01_11829g1</name>
</gene>
<sequence length="131" mass="14923">IILLIKQRGRLLLVFQQEVKSMTLRLWLSISAVNPPQINLNPFQMKDQFNTYKEKYKKFHTKSISTGFGLTDEYCKAEISKINEKLESMCPHYHAINKFLGGQAFINPQFKVDAQADKETATSSPSEPAGN</sequence>
<reference evidence="1 2" key="1">
    <citation type="submission" date="2015-08" db="EMBL/GenBank/DDBJ databases">
        <title>Next Generation Sequencing and Analysis of the Genome of Puccinia sorghi L Schw, the Causal Agent of Maize Common Rust.</title>
        <authorList>
            <person name="Rochi L."/>
            <person name="Burguener G."/>
            <person name="Darino M."/>
            <person name="Turjanski A."/>
            <person name="Kreff E."/>
            <person name="Dieguez M.J."/>
            <person name="Sacco F."/>
        </authorList>
    </citation>
    <scope>NUCLEOTIDE SEQUENCE [LARGE SCALE GENOMIC DNA]</scope>
    <source>
        <strain evidence="1 2">RO10H11247</strain>
    </source>
</reference>
<name>A0A0L6VR24_9BASI</name>
<dbReference type="VEuPathDB" id="FungiDB:VP01_11829g1"/>
<dbReference type="Proteomes" id="UP000037035">
    <property type="component" value="Unassembled WGS sequence"/>
</dbReference>